<dbReference type="InterPro" id="IPR042100">
    <property type="entry name" value="Bug_dom1"/>
</dbReference>
<dbReference type="STRING" id="665467.SAMN02982931_03860"/>
<sequence>MPDLPGMPKISVGAATRPARLAEIWMAAVVAIAITFLLGQATAKAQAPDFSGKTVTIVVGFGPGGGYDTWARTVADHLGSHLPGEPTVIVENMPGGGGNRASVFLASVAPKDGTVISVFPQPFPLEGLIGRLGDNVAPEDFGYIGRLTTHTATLLMWNTSPVKTLADAMSREAPIATPGIDVTNIVARIVNERMGTQFKIIQGYEGSSEMAFALEREEVEGMSQSLESLVAKHPDWLPEGKVNVIWQVATTRNDLLPDVPAVTELPIDGDDAALLRLLASLGDTGRPLGMPPGVAPEVLQVFRDAFDAMVQDPDFIADAVKRGLQLDTEPGAAVAASVAAAMNTPEPTVDALKALLVAAP</sequence>
<dbReference type="InterPro" id="IPR005064">
    <property type="entry name" value="BUG"/>
</dbReference>
<evidence type="ECO:0000256" key="1">
    <source>
        <dbReference type="ARBA" id="ARBA00006987"/>
    </source>
</evidence>
<accession>A0A1G6DXZ1</accession>
<dbReference type="PANTHER" id="PTHR42928">
    <property type="entry name" value="TRICARBOXYLATE-BINDING PROTEIN"/>
    <property type="match status" value="1"/>
</dbReference>
<organism evidence="2 3">
    <name type="scientific">Bauldia litoralis</name>
    <dbReference type="NCBI Taxonomy" id="665467"/>
    <lineage>
        <taxon>Bacteria</taxon>
        <taxon>Pseudomonadati</taxon>
        <taxon>Pseudomonadota</taxon>
        <taxon>Alphaproteobacteria</taxon>
        <taxon>Hyphomicrobiales</taxon>
        <taxon>Kaistiaceae</taxon>
        <taxon>Bauldia</taxon>
    </lineage>
</organism>
<evidence type="ECO:0000313" key="3">
    <source>
        <dbReference type="Proteomes" id="UP000199071"/>
    </source>
</evidence>
<evidence type="ECO:0000313" key="2">
    <source>
        <dbReference type="EMBL" id="SDB49972.1"/>
    </source>
</evidence>
<dbReference type="Gene3D" id="3.40.190.150">
    <property type="entry name" value="Bordetella uptake gene, domain 1"/>
    <property type="match status" value="1"/>
</dbReference>
<dbReference type="Proteomes" id="UP000199071">
    <property type="component" value="Unassembled WGS sequence"/>
</dbReference>
<name>A0A1G6DXZ1_9HYPH</name>
<reference evidence="2 3" key="1">
    <citation type="submission" date="2016-10" db="EMBL/GenBank/DDBJ databases">
        <authorList>
            <person name="de Groot N.N."/>
        </authorList>
    </citation>
    <scope>NUCLEOTIDE SEQUENCE [LARGE SCALE GENOMIC DNA]</scope>
    <source>
        <strain evidence="2 3">ATCC 35022</strain>
    </source>
</reference>
<proteinExistence type="inferred from homology"/>
<protein>
    <submittedName>
        <fullName evidence="2">Tripartite-type tricarboxylate transporter, receptor component TctC</fullName>
    </submittedName>
</protein>
<keyword evidence="2" id="KW-0675">Receptor</keyword>
<dbReference type="Gene3D" id="3.40.190.10">
    <property type="entry name" value="Periplasmic binding protein-like II"/>
    <property type="match status" value="1"/>
</dbReference>
<dbReference type="Pfam" id="PF03401">
    <property type="entry name" value="TctC"/>
    <property type="match status" value="1"/>
</dbReference>
<dbReference type="PANTHER" id="PTHR42928:SF5">
    <property type="entry name" value="BLR1237 PROTEIN"/>
    <property type="match status" value="1"/>
</dbReference>
<gene>
    <name evidence="2" type="ORF">SAMN02982931_03860</name>
</gene>
<keyword evidence="3" id="KW-1185">Reference proteome</keyword>
<comment type="similarity">
    <text evidence="1">Belongs to the UPF0065 (bug) family.</text>
</comment>
<dbReference type="AlphaFoldDB" id="A0A1G6DXZ1"/>
<dbReference type="EMBL" id="FMXQ01000009">
    <property type="protein sequence ID" value="SDB49972.1"/>
    <property type="molecule type" value="Genomic_DNA"/>
</dbReference>